<evidence type="ECO:0000313" key="2">
    <source>
        <dbReference type="EMBL" id="CAG8644887.1"/>
    </source>
</evidence>
<reference evidence="2" key="1">
    <citation type="submission" date="2021-06" db="EMBL/GenBank/DDBJ databases">
        <authorList>
            <person name="Kallberg Y."/>
            <person name="Tangrot J."/>
            <person name="Rosling A."/>
        </authorList>
    </citation>
    <scope>NUCLEOTIDE SEQUENCE</scope>
    <source>
        <strain evidence="2">FL966</strain>
    </source>
</reference>
<evidence type="ECO:0000313" key="3">
    <source>
        <dbReference type="Proteomes" id="UP000789759"/>
    </source>
</evidence>
<dbReference type="OrthoDB" id="1684102at2759"/>
<dbReference type="AlphaFoldDB" id="A0A9N9H128"/>
<feature type="transmembrane region" description="Helical" evidence="1">
    <location>
        <begin position="66"/>
        <end position="82"/>
    </location>
</feature>
<dbReference type="InterPro" id="IPR008979">
    <property type="entry name" value="Galactose-bd-like_sf"/>
</dbReference>
<keyword evidence="3" id="KW-1185">Reference proteome</keyword>
<comment type="caution">
    <text evidence="2">The sequence shown here is derived from an EMBL/GenBank/DDBJ whole genome shotgun (WGS) entry which is preliminary data.</text>
</comment>
<dbReference type="Proteomes" id="UP000789759">
    <property type="component" value="Unassembled WGS sequence"/>
</dbReference>
<dbReference type="Gene3D" id="2.60.120.260">
    <property type="entry name" value="Galactose-binding domain-like"/>
    <property type="match status" value="1"/>
</dbReference>
<dbReference type="SUPFAM" id="SSF49785">
    <property type="entry name" value="Galactose-binding domain-like"/>
    <property type="match status" value="1"/>
</dbReference>
<keyword evidence="1" id="KW-0472">Membrane</keyword>
<gene>
    <name evidence="2" type="ORF">CPELLU_LOCUS9038</name>
</gene>
<proteinExistence type="predicted"/>
<sequence length="572" mass="66772">MTRAEIYPNFGKTHLNFWDFIHSVLESLCPKALAMFEKGQGNDLFRYKRSAISYHRLFNRRSNHRFTLIILLIGAVILIIIIKPQSYSDPRALPELSGSLDSDFSTTDLSQLAWKINLNKKINSRTSFYKHEHFTKDALKRNNLIPVTAIVLGWKRTESLKVVVNYISKYPYIKEILIWNNNNGTKLNVEDFKLDNMNVVLNVFNSDENLHDLSKYITCSMAEYDYCYFQDDDWLNLYMDSTYTNFLRNPSLIHSNTMPLIHLEHRRWMFSNADKNLHTGFTWLGCGSFIPRAKVQKFMSQLGYISLPKDHLKVADMYFSLWSNQYPYQLSNPLTPLDQDHGWSSGIDHWSVVYNSDMFERVEETPYYHDRYVRAPCINDKCLFITNIDPFPHPSSVHYANNITNVHEQEAKFNALDFPSNEFWEKHSYHNAVDLDLTTCWNSFKIPKKGDYFGLQFVEPKSYNKVTIVSSKDISNFDASFTVEISSDGYNWKICEKLESSYEAQDYDSIDNIVAMDLDSADIPKSNIITMDFKCFEEENKNNPVSFIKFQATRDFIEPFEICSFILDGLSI</sequence>
<keyword evidence="1" id="KW-0812">Transmembrane</keyword>
<accession>A0A9N9H128</accession>
<organism evidence="2 3">
    <name type="scientific">Cetraspora pellucida</name>
    <dbReference type="NCBI Taxonomy" id="1433469"/>
    <lineage>
        <taxon>Eukaryota</taxon>
        <taxon>Fungi</taxon>
        <taxon>Fungi incertae sedis</taxon>
        <taxon>Mucoromycota</taxon>
        <taxon>Glomeromycotina</taxon>
        <taxon>Glomeromycetes</taxon>
        <taxon>Diversisporales</taxon>
        <taxon>Gigasporaceae</taxon>
        <taxon>Cetraspora</taxon>
    </lineage>
</organism>
<name>A0A9N9H128_9GLOM</name>
<evidence type="ECO:0000256" key="1">
    <source>
        <dbReference type="SAM" id="Phobius"/>
    </source>
</evidence>
<protein>
    <submittedName>
        <fullName evidence="2">16247_t:CDS:1</fullName>
    </submittedName>
</protein>
<dbReference type="EMBL" id="CAJVQA010006698">
    <property type="protein sequence ID" value="CAG8644887.1"/>
    <property type="molecule type" value="Genomic_DNA"/>
</dbReference>
<keyword evidence="1" id="KW-1133">Transmembrane helix</keyword>